<keyword evidence="5 6" id="KW-0472">Membrane</keyword>
<accession>A0A975GFD7</accession>
<keyword evidence="3 6" id="KW-0812">Transmembrane</keyword>
<evidence type="ECO:0000313" key="8">
    <source>
        <dbReference type="EMBL" id="QTA79080.1"/>
    </source>
</evidence>
<keyword evidence="4 6" id="KW-1133">Transmembrane helix</keyword>
<dbReference type="RefSeq" id="WP_207690866.1">
    <property type="nucleotide sequence ID" value="NZ_CP061799.1"/>
</dbReference>
<gene>
    <name evidence="8" type="ORF">dnl_13300</name>
</gene>
<dbReference type="KEGG" id="dli:dnl_13300"/>
<dbReference type="InterPro" id="IPR033480">
    <property type="entry name" value="sCache_2"/>
</dbReference>
<sequence length="170" mass="19304">MKHLKFVYAIIFGIVLFVFSISYAYGEEKASALEIVKKVREAAAFLSEAGEPGIAEFQKRESPWVWKDTYIFIHDCQKGTTIAHPIKPGHIGKNNIGIKDVKGNMFFVQGCEAAKDPKGGWIEYWWPKPGEKKPSRKISYMYRIPDMNLDIGAGVYDDTLSIEELKKLLD</sequence>
<feature type="domain" description="Single Cache" evidence="7">
    <location>
        <begin position="29"/>
        <end position="108"/>
    </location>
</feature>
<keyword evidence="9" id="KW-1185">Reference proteome</keyword>
<proteinExistence type="predicted"/>
<dbReference type="EMBL" id="CP061799">
    <property type="protein sequence ID" value="QTA79080.1"/>
    <property type="molecule type" value="Genomic_DNA"/>
</dbReference>
<dbReference type="Gene3D" id="3.30.450.20">
    <property type="entry name" value="PAS domain"/>
    <property type="match status" value="1"/>
</dbReference>
<evidence type="ECO:0000313" key="9">
    <source>
        <dbReference type="Proteomes" id="UP000663720"/>
    </source>
</evidence>
<protein>
    <submittedName>
        <fullName evidence="8">Double cache domain-containing protein</fullName>
    </submittedName>
</protein>
<evidence type="ECO:0000256" key="4">
    <source>
        <dbReference type="ARBA" id="ARBA00022989"/>
    </source>
</evidence>
<evidence type="ECO:0000256" key="1">
    <source>
        <dbReference type="ARBA" id="ARBA00004651"/>
    </source>
</evidence>
<dbReference type="Proteomes" id="UP000663720">
    <property type="component" value="Chromosome"/>
</dbReference>
<organism evidence="8 9">
    <name type="scientific">Desulfonema limicola</name>
    <dbReference type="NCBI Taxonomy" id="45656"/>
    <lineage>
        <taxon>Bacteria</taxon>
        <taxon>Pseudomonadati</taxon>
        <taxon>Thermodesulfobacteriota</taxon>
        <taxon>Desulfobacteria</taxon>
        <taxon>Desulfobacterales</taxon>
        <taxon>Desulfococcaceae</taxon>
        <taxon>Desulfonema</taxon>
    </lineage>
</organism>
<dbReference type="InterPro" id="IPR004010">
    <property type="entry name" value="Double_Cache_2"/>
</dbReference>
<evidence type="ECO:0000259" key="7">
    <source>
        <dbReference type="SMART" id="SM01049"/>
    </source>
</evidence>
<dbReference type="Pfam" id="PF08269">
    <property type="entry name" value="dCache_2"/>
    <property type="match status" value="1"/>
</dbReference>
<name>A0A975GFD7_9BACT</name>
<dbReference type="GO" id="GO:0005886">
    <property type="term" value="C:plasma membrane"/>
    <property type="evidence" value="ECO:0007669"/>
    <property type="project" value="UniProtKB-SubCell"/>
</dbReference>
<dbReference type="AlphaFoldDB" id="A0A975GFD7"/>
<feature type="transmembrane region" description="Helical" evidence="6">
    <location>
        <begin position="6"/>
        <end position="25"/>
    </location>
</feature>
<reference evidence="8" key="1">
    <citation type="journal article" date="2021" name="Microb. Physiol.">
        <title>Proteogenomic Insights into the Physiology of Marine, Sulfate-Reducing, Filamentous Desulfonema limicola and Desulfonema magnum.</title>
        <authorList>
            <person name="Schnaars V."/>
            <person name="Wohlbrand L."/>
            <person name="Scheve S."/>
            <person name="Hinrichs C."/>
            <person name="Reinhardt R."/>
            <person name="Rabus R."/>
        </authorList>
    </citation>
    <scope>NUCLEOTIDE SEQUENCE</scope>
    <source>
        <strain evidence="8">5ac10</strain>
    </source>
</reference>
<evidence type="ECO:0000256" key="5">
    <source>
        <dbReference type="ARBA" id="ARBA00023136"/>
    </source>
</evidence>
<evidence type="ECO:0000256" key="2">
    <source>
        <dbReference type="ARBA" id="ARBA00022475"/>
    </source>
</evidence>
<dbReference type="SMART" id="SM01049">
    <property type="entry name" value="Cache_2"/>
    <property type="match status" value="1"/>
</dbReference>
<comment type="subcellular location">
    <subcellularLocation>
        <location evidence="1">Cell membrane</location>
        <topology evidence="1">Multi-pass membrane protein</topology>
    </subcellularLocation>
</comment>
<evidence type="ECO:0000256" key="6">
    <source>
        <dbReference type="SAM" id="Phobius"/>
    </source>
</evidence>
<evidence type="ECO:0000256" key="3">
    <source>
        <dbReference type="ARBA" id="ARBA00022692"/>
    </source>
</evidence>
<keyword evidence="2" id="KW-1003">Cell membrane</keyword>